<dbReference type="InterPro" id="IPR019380">
    <property type="entry name" value="Casein_kinase_sb_PP28"/>
</dbReference>
<accession>A0AAD4KBW0</accession>
<dbReference type="EMBL" id="JAJJHW010000095">
    <property type="protein sequence ID" value="KAH8387126.1"/>
    <property type="molecule type" value="Genomic_DNA"/>
</dbReference>
<organism evidence="2 3">
    <name type="scientific">Drosophila rubida</name>
    <dbReference type="NCBI Taxonomy" id="30044"/>
    <lineage>
        <taxon>Eukaryota</taxon>
        <taxon>Metazoa</taxon>
        <taxon>Ecdysozoa</taxon>
        <taxon>Arthropoda</taxon>
        <taxon>Hexapoda</taxon>
        <taxon>Insecta</taxon>
        <taxon>Pterygota</taxon>
        <taxon>Neoptera</taxon>
        <taxon>Endopterygota</taxon>
        <taxon>Diptera</taxon>
        <taxon>Brachycera</taxon>
        <taxon>Muscomorpha</taxon>
        <taxon>Ephydroidea</taxon>
        <taxon>Drosophilidae</taxon>
        <taxon>Drosophila</taxon>
    </lineage>
</organism>
<dbReference type="AlphaFoldDB" id="A0AAD4KBW0"/>
<gene>
    <name evidence="2" type="ORF">KR093_004917</name>
</gene>
<evidence type="ECO:0000313" key="3">
    <source>
        <dbReference type="Proteomes" id="UP001200034"/>
    </source>
</evidence>
<name>A0AAD4KBW0_9MUSC</name>
<evidence type="ECO:0000313" key="2">
    <source>
        <dbReference type="EMBL" id="KAH8387126.1"/>
    </source>
</evidence>
<protein>
    <recommendedName>
        <fullName evidence="1">Casein kinase substrate phosphoprotein PP28 domain-containing protein</fullName>
    </recommendedName>
</protein>
<feature type="non-terminal residue" evidence="2">
    <location>
        <position position="149"/>
    </location>
</feature>
<sequence>MPRGKFLNHKGRSRQFTPIEELQREHELQVNLNLNVIDEGSIALQQRQQEKDRDNGKVSNPIKKLGGPVEGLIVISNPNRPQKSLSIDNLLIDDKRRVERGRTKDLNPKDLSEAKADLARLALVRKKREAAAELRLAAKRENNPIPVSK</sequence>
<dbReference type="Proteomes" id="UP001200034">
    <property type="component" value="Unassembled WGS sequence"/>
</dbReference>
<comment type="caution">
    <text evidence="2">The sequence shown here is derived from an EMBL/GenBank/DDBJ whole genome shotgun (WGS) entry which is preliminary data.</text>
</comment>
<feature type="domain" description="Casein kinase substrate phosphoprotein PP28" evidence="1">
    <location>
        <begin position="111"/>
        <end position="141"/>
    </location>
</feature>
<proteinExistence type="predicted"/>
<dbReference type="PANTHER" id="PTHR22055">
    <property type="entry name" value="28 KDA HEAT- AND ACID-STABLE PHOSPHOPROTEIN PDGF-ASSOCIATED PROTEIN"/>
    <property type="match status" value="1"/>
</dbReference>
<dbReference type="InterPro" id="IPR039876">
    <property type="entry name" value="HAP28"/>
</dbReference>
<keyword evidence="3" id="KW-1185">Reference proteome</keyword>
<evidence type="ECO:0000259" key="1">
    <source>
        <dbReference type="Pfam" id="PF10252"/>
    </source>
</evidence>
<reference evidence="2" key="1">
    <citation type="journal article" date="2021" name="Mol. Ecol. Resour.">
        <title>Phylogenomic analyses of the genus Drosophila reveals genomic signals of climate adaptation.</title>
        <authorList>
            <person name="Li F."/>
            <person name="Rane R.V."/>
            <person name="Luria V."/>
            <person name="Xiong Z."/>
            <person name="Chen J."/>
            <person name="Li Z."/>
            <person name="Catullo R.A."/>
            <person name="Griffin P.C."/>
            <person name="Schiffer M."/>
            <person name="Pearce S."/>
            <person name="Lee S.F."/>
            <person name="McElroy K."/>
            <person name="Stocker A."/>
            <person name="Shirriffs J."/>
            <person name="Cockerell F."/>
            <person name="Coppin C."/>
            <person name="Sgro C.M."/>
            <person name="Karger A."/>
            <person name="Cain J.W."/>
            <person name="Weber J.A."/>
            <person name="Santpere G."/>
            <person name="Kirschner M.W."/>
            <person name="Hoffmann A.A."/>
            <person name="Oakeshott J.G."/>
            <person name="Zhang G."/>
        </authorList>
    </citation>
    <scope>NUCLEOTIDE SEQUENCE</scope>
    <source>
        <strain evidence="2">BGI-SZ-2011g</strain>
    </source>
</reference>
<dbReference type="Pfam" id="PF10252">
    <property type="entry name" value="PP28"/>
    <property type="match status" value="1"/>
</dbReference>